<evidence type="ECO:0000256" key="5">
    <source>
        <dbReference type="ARBA" id="ARBA00023242"/>
    </source>
</evidence>
<dbReference type="AlphaFoldDB" id="A0A0L0S4V2"/>
<protein>
    <recommendedName>
        <fullName evidence="7">MI domain-containing protein</fullName>
    </recommendedName>
</protein>
<dbReference type="InterPro" id="IPR003890">
    <property type="entry name" value="MIF4G-like_typ-3"/>
</dbReference>
<keyword evidence="3" id="KW-0507">mRNA processing</keyword>
<dbReference type="Gene3D" id="1.25.40.180">
    <property type="match status" value="1"/>
</dbReference>
<dbReference type="GO" id="GO:0000398">
    <property type="term" value="P:mRNA splicing, via spliceosome"/>
    <property type="evidence" value="ECO:0007669"/>
    <property type="project" value="TreeGrafter"/>
</dbReference>
<dbReference type="SUPFAM" id="SSF48371">
    <property type="entry name" value="ARM repeat"/>
    <property type="match status" value="1"/>
</dbReference>
<accession>A0A0L0S4V2</accession>
<dbReference type="STRING" id="578462.A0A0L0S4V2"/>
<comment type="similarity">
    <text evidence="2">Belongs to the CWC22 family.</text>
</comment>
<feature type="domain" description="MI" evidence="7">
    <location>
        <begin position="557"/>
        <end position="673"/>
    </location>
</feature>
<feature type="region of interest" description="Disordered" evidence="6">
    <location>
        <begin position="1"/>
        <end position="214"/>
    </location>
</feature>
<evidence type="ECO:0000256" key="1">
    <source>
        <dbReference type="ARBA" id="ARBA00004123"/>
    </source>
</evidence>
<gene>
    <name evidence="8" type="ORF">AMAG_03133</name>
</gene>
<feature type="compositionally biased region" description="Low complexity" evidence="6">
    <location>
        <begin position="70"/>
        <end position="82"/>
    </location>
</feature>
<dbReference type="SMART" id="SM00543">
    <property type="entry name" value="MIF4G"/>
    <property type="match status" value="1"/>
</dbReference>
<keyword evidence="9" id="KW-1185">Reference proteome</keyword>
<organism evidence="8 9">
    <name type="scientific">Allomyces macrogynus (strain ATCC 38327)</name>
    <name type="common">Allomyces javanicus var. macrogynus</name>
    <dbReference type="NCBI Taxonomy" id="578462"/>
    <lineage>
        <taxon>Eukaryota</taxon>
        <taxon>Fungi</taxon>
        <taxon>Fungi incertae sedis</taxon>
        <taxon>Blastocladiomycota</taxon>
        <taxon>Blastocladiomycetes</taxon>
        <taxon>Blastocladiales</taxon>
        <taxon>Blastocladiaceae</taxon>
        <taxon>Allomyces</taxon>
    </lineage>
</organism>
<reference evidence="9" key="2">
    <citation type="submission" date="2009-11" db="EMBL/GenBank/DDBJ databases">
        <title>The Genome Sequence of Allomyces macrogynus strain ATCC 38327.</title>
        <authorList>
            <consortium name="The Broad Institute Genome Sequencing Platform"/>
            <person name="Russ C."/>
            <person name="Cuomo C."/>
            <person name="Shea T."/>
            <person name="Young S.K."/>
            <person name="Zeng Q."/>
            <person name="Koehrsen M."/>
            <person name="Haas B."/>
            <person name="Borodovsky M."/>
            <person name="Guigo R."/>
            <person name="Alvarado L."/>
            <person name="Berlin A."/>
            <person name="Borenstein D."/>
            <person name="Chen Z."/>
            <person name="Engels R."/>
            <person name="Freedman E."/>
            <person name="Gellesch M."/>
            <person name="Goldberg J."/>
            <person name="Griggs A."/>
            <person name="Gujja S."/>
            <person name="Heiman D."/>
            <person name="Hepburn T."/>
            <person name="Howarth C."/>
            <person name="Jen D."/>
            <person name="Larson L."/>
            <person name="Lewis B."/>
            <person name="Mehta T."/>
            <person name="Park D."/>
            <person name="Pearson M."/>
            <person name="Roberts A."/>
            <person name="Saif S."/>
            <person name="Shenoy N."/>
            <person name="Sisk P."/>
            <person name="Stolte C."/>
            <person name="Sykes S."/>
            <person name="Walk T."/>
            <person name="White J."/>
            <person name="Yandava C."/>
            <person name="Burger G."/>
            <person name="Gray M.W."/>
            <person name="Holland P.W.H."/>
            <person name="King N."/>
            <person name="Lang F.B.F."/>
            <person name="Roger A.J."/>
            <person name="Ruiz-Trillo I."/>
            <person name="Lander E."/>
            <person name="Nusbaum C."/>
        </authorList>
    </citation>
    <scope>NUCLEOTIDE SEQUENCE [LARGE SCALE GENOMIC DNA]</scope>
    <source>
        <strain evidence="9">ATCC 38327</strain>
    </source>
</reference>
<dbReference type="FunFam" id="1.25.40.180:FF:000004">
    <property type="entry name" value="pre-mRNA-splicing factor CWC22 homolog"/>
    <property type="match status" value="1"/>
</dbReference>
<dbReference type="PROSITE" id="PS51366">
    <property type="entry name" value="MI"/>
    <property type="match status" value="1"/>
</dbReference>
<evidence type="ECO:0000256" key="2">
    <source>
        <dbReference type="ARBA" id="ARBA00006856"/>
    </source>
</evidence>
<feature type="compositionally biased region" description="Low complexity" evidence="6">
    <location>
        <begin position="107"/>
        <end position="121"/>
    </location>
</feature>
<dbReference type="PANTHER" id="PTHR18034:SF3">
    <property type="entry name" value="PRE-MRNA-SPLICING FACTOR CWC22 HOMOLOG"/>
    <property type="match status" value="1"/>
</dbReference>
<dbReference type="Pfam" id="PF02854">
    <property type="entry name" value="MIF4G"/>
    <property type="match status" value="1"/>
</dbReference>
<evidence type="ECO:0000259" key="7">
    <source>
        <dbReference type="PROSITE" id="PS51366"/>
    </source>
</evidence>
<evidence type="ECO:0000256" key="6">
    <source>
        <dbReference type="SAM" id="MobiDB-lite"/>
    </source>
</evidence>
<reference evidence="8 9" key="1">
    <citation type="submission" date="2009-11" db="EMBL/GenBank/DDBJ databases">
        <title>Annotation of Allomyces macrogynus ATCC 38327.</title>
        <authorList>
            <consortium name="The Broad Institute Genome Sequencing Platform"/>
            <person name="Russ C."/>
            <person name="Cuomo C."/>
            <person name="Burger G."/>
            <person name="Gray M.W."/>
            <person name="Holland P.W.H."/>
            <person name="King N."/>
            <person name="Lang F.B.F."/>
            <person name="Roger A.J."/>
            <person name="Ruiz-Trillo I."/>
            <person name="Young S.K."/>
            <person name="Zeng Q."/>
            <person name="Gargeya S."/>
            <person name="Fitzgerald M."/>
            <person name="Haas B."/>
            <person name="Abouelleil A."/>
            <person name="Alvarado L."/>
            <person name="Arachchi H.M."/>
            <person name="Berlin A."/>
            <person name="Chapman S.B."/>
            <person name="Gearin G."/>
            <person name="Goldberg J."/>
            <person name="Griggs A."/>
            <person name="Gujja S."/>
            <person name="Hansen M."/>
            <person name="Heiman D."/>
            <person name="Howarth C."/>
            <person name="Larimer J."/>
            <person name="Lui A."/>
            <person name="MacDonald P.J.P."/>
            <person name="McCowen C."/>
            <person name="Montmayeur A."/>
            <person name="Murphy C."/>
            <person name="Neiman D."/>
            <person name="Pearson M."/>
            <person name="Priest M."/>
            <person name="Roberts A."/>
            <person name="Saif S."/>
            <person name="Shea T."/>
            <person name="Sisk P."/>
            <person name="Stolte C."/>
            <person name="Sykes S."/>
            <person name="Wortman J."/>
            <person name="Nusbaum C."/>
            <person name="Birren B."/>
        </authorList>
    </citation>
    <scope>NUCLEOTIDE SEQUENCE [LARGE SCALE GENOMIC DNA]</scope>
    <source>
        <strain evidence="8 9">ATCC 38327</strain>
    </source>
</reference>
<dbReference type="EMBL" id="GG745331">
    <property type="protein sequence ID" value="KNE57414.1"/>
    <property type="molecule type" value="Genomic_DNA"/>
</dbReference>
<feature type="compositionally biased region" description="Low complexity" evidence="6">
    <location>
        <begin position="531"/>
        <end position="542"/>
    </location>
</feature>
<evidence type="ECO:0000313" key="8">
    <source>
        <dbReference type="EMBL" id="KNE57414.1"/>
    </source>
</evidence>
<feature type="compositionally biased region" description="Acidic residues" evidence="6">
    <location>
        <begin position="513"/>
        <end position="525"/>
    </location>
</feature>
<dbReference type="OMA" id="VIEGCCE"/>
<evidence type="ECO:0000313" key="9">
    <source>
        <dbReference type="Proteomes" id="UP000054350"/>
    </source>
</evidence>
<name>A0A0L0S4V2_ALLM3</name>
<dbReference type="VEuPathDB" id="FungiDB:AMAG_03133"/>
<keyword evidence="4" id="KW-0508">mRNA splicing</keyword>
<feature type="compositionally biased region" description="Pro residues" evidence="6">
    <location>
        <begin position="157"/>
        <end position="169"/>
    </location>
</feature>
<dbReference type="GO" id="GO:0071013">
    <property type="term" value="C:catalytic step 2 spliceosome"/>
    <property type="evidence" value="ECO:0007669"/>
    <property type="project" value="TreeGrafter"/>
</dbReference>
<dbReference type="PANTHER" id="PTHR18034">
    <property type="entry name" value="CELL CYCLE CONTROL PROTEIN CWF22-RELATED"/>
    <property type="match status" value="1"/>
</dbReference>
<dbReference type="Proteomes" id="UP000054350">
    <property type="component" value="Unassembled WGS sequence"/>
</dbReference>
<feature type="compositionally biased region" description="Low complexity" evidence="6">
    <location>
        <begin position="204"/>
        <end position="213"/>
    </location>
</feature>
<dbReference type="InterPro" id="IPR003891">
    <property type="entry name" value="Initiation_fac_eIF4g_MI"/>
</dbReference>
<proteinExistence type="inferred from homology"/>
<comment type="subcellular location">
    <subcellularLocation>
        <location evidence="1">Nucleus</location>
    </subcellularLocation>
</comment>
<dbReference type="SMART" id="SM00544">
    <property type="entry name" value="MA3"/>
    <property type="match status" value="1"/>
</dbReference>
<feature type="region of interest" description="Disordered" evidence="6">
    <location>
        <begin position="499"/>
        <end position="542"/>
    </location>
</feature>
<feature type="compositionally biased region" description="Low complexity" evidence="6">
    <location>
        <begin position="90"/>
        <end position="99"/>
    </location>
</feature>
<dbReference type="InterPro" id="IPR016024">
    <property type="entry name" value="ARM-type_fold"/>
</dbReference>
<dbReference type="eggNOG" id="KOG2140">
    <property type="taxonomic scope" value="Eukaryota"/>
</dbReference>
<evidence type="ECO:0000256" key="4">
    <source>
        <dbReference type="ARBA" id="ARBA00023187"/>
    </source>
</evidence>
<dbReference type="OrthoDB" id="1924287at2759"/>
<dbReference type="InterPro" id="IPR050781">
    <property type="entry name" value="CWC22_splicing_factor"/>
</dbReference>
<feature type="compositionally biased region" description="Basic residues" evidence="6">
    <location>
        <begin position="170"/>
        <end position="183"/>
    </location>
</feature>
<evidence type="ECO:0000256" key="3">
    <source>
        <dbReference type="ARBA" id="ARBA00022664"/>
    </source>
</evidence>
<keyword evidence="5" id="KW-0539">Nucleus</keyword>
<dbReference type="Pfam" id="PF02847">
    <property type="entry name" value="MA3"/>
    <property type="match status" value="1"/>
</dbReference>
<sequence length="715" mass="80118">MGRHDSDSDSSDVGPRRARSSRSPSPPRNARDRSASPVRSRSPPLRRRRASPSPSVSPGPRAAPDPSRSPSPRSRSPSPQSRSRSRSRSRSQLESLPQRSVRRDRSSSPPRRASRSSSRSISRSRSRSRSPPNRAARRDSPSSSPPPRRRADSASRSPPPRRSPSPRSSPPRRRASRTTRRSPPRHDPEDGEVGPASPPRSRDSLPAAAPAAAVKPLTMRTGGAYIPPAKLRAMQAQISDKSSEEYQRMSWEALKKSINGLINKINASNIKNIIPELINENLIRGRGLFCRSIMKSQAAALPFTPVYAAAVAVLNTKFPQLGELLVMRLIMQFRRAYKRNDKLACLAVTLFIAHLVNHKVCHEIVALQILMLLLERPTDDSVEVAVGFLRECGAFLTDAQSRALNAIFERFRTILHEAALDVRTQYMIEVLFQVRKDKFKDNPPFPEELDLVEEDDQVTHYLSLDDQLQTQDLCNVFAFDPHFLANEAKYAQIKREILGSDDEDSSDASGSDADTESSDEEDDEADRGTNSSSAAVPGAPAGMTTNIIDATGQDLMALRKRIYLTLMSALDFEEACHKLLKLPMQEGQQMELVHMIIECCSQERTYKKYYGLIAERFCKINRLWADLFAEAFAKHYATIHRFETAQLRNVAKLFGHVLATDAMPWPVLQVIRMTEDDTTSASRIFVKILFQELRELMGMVALVQRVLRDPYLARV</sequence>
<feature type="compositionally biased region" description="Pro residues" evidence="6">
    <location>
        <begin position="55"/>
        <end position="69"/>
    </location>
</feature>
<dbReference type="GO" id="GO:0003723">
    <property type="term" value="F:RNA binding"/>
    <property type="evidence" value="ECO:0007669"/>
    <property type="project" value="InterPro"/>
</dbReference>